<dbReference type="SUPFAM" id="SSF53850">
    <property type="entry name" value="Periplasmic binding protein-like II"/>
    <property type="match status" value="1"/>
</dbReference>
<evidence type="ECO:0000256" key="4">
    <source>
        <dbReference type="ARBA" id="ARBA00023163"/>
    </source>
</evidence>
<evidence type="ECO:0000313" key="7">
    <source>
        <dbReference type="Proteomes" id="UP001597079"/>
    </source>
</evidence>
<dbReference type="InterPro" id="IPR000847">
    <property type="entry name" value="LysR_HTH_N"/>
</dbReference>
<evidence type="ECO:0000313" key="6">
    <source>
        <dbReference type="EMBL" id="MFD1677016.1"/>
    </source>
</evidence>
<sequence length="294" mass="33349">MELKLLEAFAVLSEELHFTRAAERLGIAQPTLSLQIRALEEQVGLPLFDRIGKRITLTQAGVVLLKHTKQVMQTIKSAQDELDDLKHLYTGTLNVGMLSGDLDFRLTNIVIEFHREFPDIKLTLQGSVNIRQMVLQNQADIGLTVLGHEDDRIIQIPLIHETFGIVTSERHSLADRIEFPFVDLHRLPLILFPKGFVGRDLIDSHSDEKGIRLEPIIETSTVPSIINMVRNDLGVSVFSRQLIESIGGDDLRFIPLVDPTPFRDIGIIYRSDRYISHAARSFVNKLISRLKHLR</sequence>
<accession>A0ABW4JMB1</accession>
<keyword evidence="2" id="KW-0805">Transcription regulation</keyword>
<comment type="similarity">
    <text evidence="1">Belongs to the LysR transcriptional regulatory family.</text>
</comment>
<evidence type="ECO:0000256" key="3">
    <source>
        <dbReference type="ARBA" id="ARBA00023125"/>
    </source>
</evidence>
<dbReference type="Pfam" id="PF00126">
    <property type="entry name" value="HTH_1"/>
    <property type="match status" value="1"/>
</dbReference>
<dbReference type="Pfam" id="PF03466">
    <property type="entry name" value="LysR_substrate"/>
    <property type="match status" value="1"/>
</dbReference>
<dbReference type="PANTHER" id="PTHR30419">
    <property type="entry name" value="HTH-TYPE TRANSCRIPTIONAL REGULATOR YBHD"/>
    <property type="match status" value="1"/>
</dbReference>
<dbReference type="InterPro" id="IPR036388">
    <property type="entry name" value="WH-like_DNA-bd_sf"/>
</dbReference>
<dbReference type="SUPFAM" id="SSF46785">
    <property type="entry name" value="Winged helix' DNA-binding domain"/>
    <property type="match status" value="1"/>
</dbReference>
<dbReference type="InterPro" id="IPR005119">
    <property type="entry name" value="LysR_subst-bd"/>
</dbReference>
<name>A0ABW4JMB1_9BACL</name>
<gene>
    <name evidence="6" type="ORF">ACFSB2_20280</name>
</gene>
<dbReference type="PROSITE" id="PS50931">
    <property type="entry name" value="HTH_LYSR"/>
    <property type="match status" value="1"/>
</dbReference>
<proteinExistence type="inferred from homology"/>
<dbReference type="RefSeq" id="WP_377944926.1">
    <property type="nucleotide sequence ID" value="NZ_JBHUCX010000083.1"/>
</dbReference>
<dbReference type="InterPro" id="IPR036390">
    <property type="entry name" value="WH_DNA-bd_sf"/>
</dbReference>
<dbReference type="CDD" id="cd05466">
    <property type="entry name" value="PBP2_LTTR_substrate"/>
    <property type="match status" value="1"/>
</dbReference>
<comment type="caution">
    <text evidence="6">The sequence shown here is derived from an EMBL/GenBank/DDBJ whole genome shotgun (WGS) entry which is preliminary data.</text>
</comment>
<dbReference type="PANTHER" id="PTHR30419:SF8">
    <property type="entry name" value="NITROGEN ASSIMILATION TRANSCRIPTIONAL ACTIVATOR-RELATED"/>
    <property type="match status" value="1"/>
</dbReference>
<organism evidence="6 7">
    <name type="scientific">Alicyclobacillus fodiniaquatilis</name>
    <dbReference type="NCBI Taxonomy" id="1661150"/>
    <lineage>
        <taxon>Bacteria</taxon>
        <taxon>Bacillati</taxon>
        <taxon>Bacillota</taxon>
        <taxon>Bacilli</taxon>
        <taxon>Bacillales</taxon>
        <taxon>Alicyclobacillaceae</taxon>
        <taxon>Alicyclobacillus</taxon>
    </lineage>
</organism>
<protein>
    <submittedName>
        <fullName evidence="6">LysR family transcriptional regulator</fullName>
    </submittedName>
</protein>
<evidence type="ECO:0000256" key="2">
    <source>
        <dbReference type="ARBA" id="ARBA00023015"/>
    </source>
</evidence>
<feature type="domain" description="HTH lysR-type" evidence="5">
    <location>
        <begin position="1"/>
        <end position="58"/>
    </location>
</feature>
<dbReference type="Gene3D" id="3.40.190.290">
    <property type="match status" value="1"/>
</dbReference>
<keyword evidence="7" id="KW-1185">Reference proteome</keyword>
<evidence type="ECO:0000259" key="5">
    <source>
        <dbReference type="PROSITE" id="PS50931"/>
    </source>
</evidence>
<keyword evidence="3" id="KW-0238">DNA-binding</keyword>
<dbReference type="PRINTS" id="PR00039">
    <property type="entry name" value="HTHLYSR"/>
</dbReference>
<dbReference type="Proteomes" id="UP001597079">
    <property type="component" value="Unassembled WGS sequence"/>
</dbReference>
<dbReference type="EMBL" id="JBHUCX010000083">
    <property type="protein sequence ID" value="MFD1677016.1"/>
    <property type="molecule type" value="Genomic_DNA"/>
</dbReference>
<reference evidence="7" key="1">
    <citation type="journal article" date="2019" name="Int. J. Syst. Evol. Microbiol.">
        <title>The Global Catalogue of Microorganisms (GCM) 10K type strain sequencing project: providing services to taxonomists for standard genome sequencing and annotation.</title>
        <authorList>
            <consortium name="The Broad Institute Genomics Platform"/>
            <consortium name="The Broad Institute Genome Sequencing Center for Infectious Disease"/>
            <person name="Wu L."/>
            <person name="Ma J."/>
        </authorList>
    </citation>
    <scope>NUCLEOTIDE SEQUENCE [LARGE SCALE GENOMIC DNA]</scope>
    <source>
        <strain evidence="7">CGMCC 1.12286</strain>
    </source>
</reference>
<dbReference type="InterPro" id="IPR050950">
    <property type="entry name" value="HTH-type_LysR_regulators"/>
</dbReference>
<keyword evidence="4" id="KW-0804">Transcription</keyword>
<evidence type="ECO:0000256" key="1">
    <source>
        <dbReference type="ARBA" id="ARBA00009437"/>
    </source>
</evidence>
<dbReference type="Gene3D" id="1.10.10.10">
    <property type="entry name" value="Winged helix-like DNA-binding domain superfamily/Winged helix DNA-binding domain"/>
    <property type="match status" value="1"/>
</dbReference>